<keyword evidence="8" id="KW-1185">Reference proteome</keyword>
<dbReference type="RefSeq" id="XP_017673836.1">
    <property type="nucleotide sequence ID" value="XM_017818347.1"/>
</dbReference>
<organism evidence="8 9">
    <name type="scientific">Lepidothrix coronata</name>
    <name type="common">blue-crowned manakin</name>
    <dbReference type="NCBI Taxonomy" id="321398"/>
    <lineage>
        <taxon>Eukaryota</taxon>
        <taxon>Metazoa</taxon>
        <taxon>Chordata</taxon>
        <taxon>Craniata</taxon>
        <taxon>Vertebrata</taxon>
        <taxon>Euteleostomi</taxon>
        <taxon>Archelosauria</taxon>
        <taxon>Archosauria</taxon>
        <taxon>Dinosauria</taxon>
        <taxon>Saurischia</taxon>
        <taxon>Theropoda</taxon>
        <taxon>Coelurosauria</taxon>
        <taxon>Aves</taxon>
        <taxon>Neognathae</taxon>
        <taxon>Neoaves</taxon>
        <taxon>Telluraves</taxon>
        <taxon>Australaves</taxon>
        <taxon>Passeriformes</taxon>
        <taxon>Pipridae</taxon>
        <taxon>Lepidothrix</taxon>
    </lineage>
</organism>
<evidence type="ECO:0000313" key="8">
    <source>
        <dbReference type="Proteomes" id="UP000504624"/>
    </source>
</evidence>
<evidence type="ECO:0000256" key="1">
    <source>
        <dbReference type="ARBA" id="ARBA00004613"/>
    </source>
</evidence>
<evidence type="ECO:0000256" key="2">
    <source>
        <dbReference type="ARBA" id="ARBA00009230"/>
    </source>
</evidence>
<proteinExistence type="inferred from homology"/>
<dbReference type="InterPro" id="IPR055343">
    <property type="entry name" value="CREG_beta-barrel"/>
</dbReference>
<keyword evidence="5" id="KW-0325">Glycoprotein</keyword>
<dbReference type="SUPFAM" id="SSF50475">
    <property type="entry name" value="FMN-binding split barrel"/>
    <property type="match status" value="1"/>
</dbReference>
<dbReference type="GO" id="GO:0005737">
    <property type="term" value="C:cytoplasm"/>
    <property type="evidence" value="ECO:0007669"/>
    <property type="project" value="UniProtKB-ARBA"/>
</dbReference>
<dbReference type="GeneID" id="108498984"/>
<evidence type="ECO:0000256" key="3">
    <source>
        <dbReference type="ARBA" id="ARBA00022525"/>
    </source>
</evidence>
<keyword evidence="4" id="KW-0732">Signal</keyword>
<comment type="similarity">
    <text evidence="2">Belongs to the CREG family.</text>
</comment>
<dbReference type="OrthoDB" id="9869319at2759"/>
<dbReference type="Pfam" id="PF13883">
    <property type="entry name" value="CREG_beta-barrel"/>
    <property type="match status" value="1"/>
</dbReference>
<dbReference type="PANTHER" id="PTHR13343">
    <property type="entry name" value="CREG1 PROTEIN"/>
    <property type="match status" value="1"/>
</dbReference>
<dbReference type="PANTHER" id="PTHR13343:SF15">
    <property type="entry name" value="PROTEIN CREG2"/>
    <property type="match status" value="1"/>
</dbReference>
<evidence type="ECO:0000259" key="7">
    <source>
        <dbReference type="Pfam" id="PF13883"/>
    </source>
</evidence>
<reference evidence="9" key="1">
    <citation type="submission" date="2025-08" db="UniProtKB">
        <authorList>
            <consortium name="RefSeq"/>
        </authorList>
    </citation>
    <scope>IDENTIFICATION</scope>
</reference>
<dbReference type="FunFam" id="2.30.110.10:FF:000004">
    <property type="entry name" value="Cellular repressor of E1A-stimulated genes 1"/>
    <property type="match status" value="1"/>
</dbReference>
<accession>A0A6J0HIK9</accession>
<gene>
    <name evidence="9" type="primary">CREG2</name>
</gene>
<dbReference type="Gene3D" id="2.30.110.10">
    <property type="entry name" value="Electron Transport, Fmn-binding Protein, Chain A"/>
    <property type="match status" value="1"/>
</dbReference>
<evidence type="ECO:0000256" key="6">
    <source>
        <dbReference type="SAM" id="MobiDB-lite"/>
    </source>
</evidence>
<sequence length="394" mass="42503">MERELIFVRYPLGCAPDPGAPSVTGAPQTTGNPARSPPRGPHTPQAGVPRASRAGAGSGSRTARGWGGGRTPRRDVPPDRPGVLRTFGTGQGAVRGGRRPREGAAGAARPELPQKMSAGRRWPWWPWWLLPALLWGGAGGYVVVSSVSWPLPEAGAAADELHSSSTEEALPALLEEAGGLWKQSYPASAYREDAALGSGPAARRPGPGAAPSRMFSYRREGGGAPGRAGTARFLARHNTWGFVATRAARGKIQGMPYGNCLLLSDGPINNSTGIPFFYVTPKDNTVTDLLKNPMASLTLPETDGNFCRKNVIDPEDPRCARLTLMGQMVMVPPEEVEFAKQAVFSRHPVVRKWPRSYEWFFMKMNIEHIWLQSWYGEGSAIAVEEYLKAVPSKG</sequence>
<feature type="region of interest" description="Disordered" evidence="6">
    <location>
        <begin position="12"/>
        <end position="112"/>
    </location>
</feature>
<dbReference type="GO" id="GO:0005615">
    <property type="term" value="C:extracellular space"/>
    <property type="evidence" value="ECO:0007669"/>
    <property type="project" value="TreeGrafter"/>
</dbReference>
<evidence type="ECO:0000256" key="5">
    <source>
        <dbReference type="ARBA" id="ARBA00023180"/>
    </source>
</evidence>
<dbReference type="InterPro" id="IPR012349">
    <property type="entry name" value="Split_barrel_FMN-bd"/>
</dbReference>
<comment type="subcellular location">
    <subcellularLocation>
        <location evidence="1">Secreted</location>
    </subcellularLocation>
</comment>
<protein>
    <submittedName>
        <fullName evidence="9">Protein CREG2</fullName>
    </submittedName>
</protein>
<feature type="compositionally biased region" description="Low complexity" evidence="6">
    <location>
        <begin position="46"/>
        <end position="64"/>
    </location>
</feature>
<dbReference type="AlphaFoldDB" id="A0A6J0HIK9"/>
<evidence type="ECO:0000313" key="9">
    <source>
        <dbReference type="RefSeq" id="XP_017673836.1"/>
    </source>
</evidence>
<dbReference type="Proteomes" id="UP000504624">
    <property type="component" value="Unplaced"/>
</dbReference>
<name>A0A6J0HIK9_9PASS</name>
<feature type="domain" description="CREG-like beta-barrel" evidence="7">
    <location>
        <begin position="227"/>
        <end position="388"/>
    </location>
</feature>
<dbReference type="GO" id="GO:0012505">
    <property type="term" value="C:endomembrane system"/>
    <property type="evidence" value="ECO:0007669"/>
    <property type="project" value="UniProtKB-ARBA"/>
</dbReference>
<keyword evidence="3" id="KW-0964">Secreted</keyword>
<dbReference type="CTD" id="200407"/>
<evidence type="ECO:0000256" key="4">
    <source>
        <dbReference type="ARBA" id="ARBA00022729"/>
    </source>
</evidence>